<comment type="similarity">
    <text evidence="5">Belongs to the creatininase superfamily.</text>
</comment>
<name>A0ABW4NBT8_9SPHN</name>
<dbReference type="SUPFAM" id="SSF102215">
    <property type="entry name" value="Creatininase"/>
    <property type="match status" value="1"/>
</dbReference>
<sequence>MISARTMYRRALTAMLVTGIAGAAHAQTPAEATVTAAPAMRSRLLTSLTGYEVSEYLKRNDTIFVPVGPTEVNGGNPTDVEYVIPLAYAMKLAEKADGLVFPYLAYFYPGGTTTSPATVYISTSESLPYLKALTRSLIRQGFRRIVFLTAHGPSGNTMLPLVRETYDELHVPVLWMSTSLVGPPGSGARGPASAPPPATGQKPPAAAGQPPADGMGGNFRQLAYGAYQIVGRLNDMPVGLSQPRHDFPKDPGNLSRFVPPYNGTPAGSFYADPSEHGGWVMPVSAAQRAEWGQKGADYISAQVAAFDVNGALDALRKRDQFTRELEKKYGTLLPGSPR</sequence>
<feature type="chain" id="PRO_5045851345" evidence="7">
    <location>
        <begin position="27"/>
        <end position="338"/>
    </location>
</feature>
<feature type="compositionally biased region" description="Low complexity" evidence="6">
    <location>
        <begin position="199"/>
        <end position="213"/>
    </location>
</feature>
<dbReference type="RefSeq" id="WP_380937956.1">
    <property type="nucleotide sequence ID" value="NZ_JBHUFC010000001.1"/>
</dbReference>
<dbReference type="Pfam" id="PF02633">
    <property type="entry name" value="Creatininase"/>
    <property type="match status" value="1"/>
</dbReference>
<organism evidence="8 9">
    <name type="scientific">Sphingomonas floccifaciens</name>
    <dbReference type="NCBI Taxonomy" id="1844115"/>
    <lineage>
        <taxon>Bacteria</taxon>
        <taxon>Pseudomonadati</taxon>
        <taxon>Pseudomonadota</taxon>
        <taxon>Alphaproteobacteria</taxon>
        <taxon>Sphingomonadales</taxon>
        <taxon>Sphingomonadaceae</taxon>
        <taxon>Sphingomonas</taxon>
    </lineage>
</organism>
<evidence type="ECO:0000256" key="1">
    <source>
        <dbReference type="ARBA" id="ARBA00001947"/>
    </source>
</evidence>
<dbReference type="EMBL" id="JBHUFC010000001">
    <property type="protein sequence ID" value="MFD1786200.1"/>
    <property type="molecule type" value="Genomic_DNA"/>
</dbReference>
<evidence type="ECO:0000256" key="3">
    <source>
        <dbReference type="ARBA" id="ARBA00022801"/>
    </source>
</evidence>
<evidence type="ECO:0000313" key="9">
    <source>
        <dbReference type="Proteomes" id="UP001597283"/>
    </source>
</evidence>
<gene>
    <name evidence="8" type="ORF">ACFSC3_01310</name>
</gene>
<keyword evidence="2" id="KW-0479">Metal-binding</keyword>
<dbReference type="PANTHER" id="PTHR35005">
    <property type="entry name" value="3-DEHYDRO-SCYLLO-INOSOSE HYDROLASE"/>
    <property type="match status" value="1"/>
</dbReference>
<protein>
    <submittedName>
        <fullName evidence="8">Creatininase family protein</fullName>
    </submittedName>
</protein>
<evidence type="ECO:0000256" key="6">
    <source>
        <dbReference type="SAM" id="MobiDB-lite"/>
    </source>
</evidence>
<accession>A0ABW4NBT8</accession>
<evidence type="ECO:0000313" key="8">
    <source>
        <dbReference type="EMBL" id="MFD1786200.1"/>
    </source>
</evidence>
<keyword evidence="9" id="KW-1185">Reference proteome</keyword>
<proteinExistence type="inferred from homology"/>
<feature type="signal peptide" evidence="7">
    <location>
        <begin position="1"/>
        <end position="26"/>
    </location>
</feature>
<evidence type="ECO:0000256" key="5">
    <source>
        <dbReference type="ARBA" id="ARBA00024029"/>
    </source>
</evidence>
<comment type="caution">
    <text evidence="8">The sequence shown here is derived from an EMBL/GenBank/DDBJ whole genome shotgun (WGS) entry which is preliminary data.</text>
</comment>
<evidence type="ECO:0000256" key="2">
    <source>
        <dbReference type="ARBA" id="ARBA00022723"/>
    </source>
</evidence>
<dbReference type="Gene3D" id="3.40.50.10310">
    <property type="entry name" value="Creatininase"/>
    <property type="match status" value="1"/>
</dbReference>
<feature type="region of interest" description="Disordered" evidence="6">
    <location>
        <begin position="184"/>
        <end position="214"/>
    </location>
</feature>
<dbReference type="InterPro" id="IPR024087">
    <property type="entry name" value="Creatininase-like_sf"/>
</dbReference>
<evidence type="ECO:0000256" key="4">
    <source>
        <dbReference type="ARBA" id="ARBA00022833"/>
    </source>
</evidence>
<reference evidence="9" key="1">
    <citation type="journal article" date="2019" name="Int. J. Syst. Evol. Microbiol.">
        <title>The Global Catalogue of Microorganisms (GCM) 10K type strain sequencing project: providing services to taxonomists for standard genome sequencing and annotation.</title>
        <authorList>
            <consortium name="The Broad Institute Genomics Platform"/>
            <consortium name="The Broad Institute Genome Sequencing Center for Infectious Disease"/>
            <person name="Wu L."/>
            <person name="Ma J."/>
        </authorList>
    </citation>
    <scope>NUCLEOTIDE SEQUENCE [LARGE SCALE GENOMIC DNA]</scope>
    <source>
        <strain evidence="9">Q85</strain>
    </source>
</reference>
<dbReference type="Proteomes" id="UP001597283">
    <property type="component" value="Unassembled WGS sequence"/>
</dbReference>
<comment type="cofactor">
    <cofactor evidence="1">
        <name>Zn(2+)</name>
        <dbReference type="ChEBI" id="CHEBI:29105"/>
    </cofactor>
</comment>
<keyword evidence="3" id="KW-0378">Hydrolase</keyword>
<dbReference type="PANTHER" id="PTHR35005:SF1">
    <property type="entry name" value="2-AMINO-5-FORMYLAMINO-6-RIBOSYLAMINOPYRIMIDIN-4(3H)-ONE 5'-MONOPHOSPHATE DEFORMYLASE"/>
    <property type="match status" value="1"/>
</dbReference>
<dbReference type="InterPro" id="IPR003785">
    <property type="entry name" value="Creatininase/forma_Hydrolase"/>
</dbReference>
<keyword evidence="7" id="KW-0732">Signal</keyword>
<evidence type="ECO:0000256" key="7">
    <source>
        <dbReference type="SAM" id="SignalP"/>
    </source>
</evidence>
<keyword evidence="4" id="KW-0862">Zinc</keyword>